<keyword evidence="1" id="KW-0732">Signal</keyword>
<organism evidence="2 3">
    <name type="scientific">Eiseniibacteriota bacterium</name>
    <dbReference type="NCBI Taxonomy" id="2212470"/>
    <lineage>
        <taxon>Bacteria</taxon>
        <taxon>Candidatus Eiseniibacteriota</taxon>
    </lineage>
</organism>
<evidence type="ECO:0000313" key="2">
    <source>
        <dbReference type="EMBL" id="MFC1573397.1"/>
    </source>
</evidence>
<dbReference type="EMBL" id="JBHPKH010000148">
    <property type="protein sequence ID" value="MFC1573397.1"/>
    <property type="molecule type" value="Genomic_DNA"/>
</dbReference>
<evidence type="ECO:0000313" key="3">
    <source>
        <dbReference type="Proteomes" id="UP001593833"/>
    </source>
</evidence>
<reference evidence="2 3" key="1">
    <citation type="submission" date="2024-09" db="EMBL/GenBank/DDBJ databases">
        <authorList>
            <person name="D'Angelo T."/>
        </authorList>
    </citation>
    <scope>NUCLEOTIDE SEQUENCE [LARGE SCALE GENOMIC DNA]</scope>
    <source>
        <strain evidence="2">SAG AM-320-E07</strain>
    </source>
</reference>
<keyword evidence="3" id="KW-1185">Reference proteome</keyword>
<sequence>MNKTLILKLSAILLGFVALQGSQCLPIPSVEEKVVELTVGSTITIPVHATGYLGVHDDTEIVEIADSLDIAAILADAGIDAGDLIDLTMTGVAYRVTVPDPNPDREITSGNVTIQRGAGPIETVVSNFEETVNTVTDWKDATLDPTGVAVFNDVLGDLVEEANGGAPATNTTLTFHVTGNSTPSGDPEDSADFWWELRVYFSVVGVITLDFVTFD</sequence>
<gene>
    <name evidence="2" type="ORF">ACFL6M_07345</name>
</gene>
<dbReference type="Proteomes" id="UP001593833">
    <property type="component" value="Unassembled WGS sequence"/>
</dbReference>
<evidence type="ECO:0000256" key="1">
    <source>
        <dbReference type="SAM" id="SignalP"/>
    </source>
</evidence>
<name>A0ABV6YM38_UNCEI</name>
<accession>A0ABV6YM38</accession>
<feature type="signal peptide" evidence="1">
    <location>
        <begin position="1"/>
        <end position="20"/>
    </location>
</feature>
<comment type="caution">
    <text evidence="2">The sequence shown here is derived from an EMBL/GenBank/DDBJ whole genome shotgun (WGS) entry which is preliminary data.</text>
</comment>
<feature type="chain" id="PRO_5047459784" evidence="1">
    <location>
        <begin position="21"/>
        <end position="215"/>
    </location>
</feature>
<proteinExistence type="predicted"/>
<protein>
    <submittedName>
        <fullName evidence="2">Uncharacterized protein</fullName>
    </submittedName>
</protein>